<dbReference type="EMBL" id="CP001328">
    <property type="protein sequence ID" value="ACO64814.1"/>
    <property type="molecule type" value="Genomic_DNA"/>
</dbReference>
<dbReference type="AlphaFoldDB" id="C1EA86"/>
<organism evidence="3 4">
    <name type="scientific">Micromonas commoda (strain RCC299 / NOUM17 / CCMP2709)</name>
    <name type="common">Picoplanktonic green alga</name>
    <dbReference type="NCBI Taxonomy" id="296587"/>
    <lineage>
        <taxon>Eukaryota</taxon>
        <taxon>Viridiplantae</taxon>
        <taxon>Chlorophyta</taxon>
        <taxon>Mamiellophyceae</taxon>
        <taxon>Mamiellales</taxon>
        <taxon>Mamiellaceae</taxon>
        <taxon>Micromonas</taxon>
    </lineage>
</organism>
<feature type="region of interest" description="Disordered" evidence="1">
    <location>
        <begin position="303"/>
        <end position="326"/>
    </location>
</feature>
<feature type="region of interest" description="Disordered" evidence="1">
    <location>
        <begin position="72"/>
        <end position="205"/>
    </location>
</feature>
<evidence type="ECO:0000256" key="2">
    <source>
        <dbReference type="SAM" id="SignalP"/>
    </source>
</evidence>
<dbReference type="InParanoid" id="C1EA86"/>
<evidence type="ECO:0000313" key="4">
    <source>
        <dbReference type="Proteomes" id="UP000002009"/>
    </source>
</evidence>
<feature type="compositionally biased region" description="Basic and acidic residues" evidence="1">
    <location>
        <begin position="130"/>
        <end position="179"/>
    </location>
</feature>
<sequence length="1254" mass="134920">MRWRFAALQLLLLLTLLLAVAHLTTAQSDPSVHDELDDADDLERLEALLDEAERLGIELSADDAVDELAGLARDDVPTEDVDDTPPKKATKPVVQQPEPAPAKKVEPVKTKAAEAKNADPSAQPAPPKTPPKEDPDAAARRTAKRLEELEKKRADDVRRAEEETARRGAQRRADAKAEADANANAQADAHARVADPDPTEDDVAPAPAPRARMLLDESGEGYAADAAARAQLERDAARRSLLTLSVSGDNTRWVGFEDMPQRYREQRSGPEVRIARDHGNTQVTRPGGYWQAARFNKVERPSRSRLPANFGRGSGEGTLSGPRAGINQHDRVGINKASGWPGRLHDSQRGTDAYPAMDTRDNVGTHVQPFVKGVTSYSPNRRYQNYQYRNQFQTSYLTCGTGASLKTTSYPSNGASLCDSGNGGRFVNVVGTHSLKAGDYVTFSGVLGADSADLNNKAFKVAVVGANMNNFSVISGIDATSKKWDVSSAYVTKLKTTTAANPHPLVSESDWSYEEGDKIYFFVTFNEAVQVTGIPRLLLNTGNHFEAGAADAYATFIGGGFGEKKTFWKNNERSPLKNPMEPNSWYEDVYHVNDGGCTMRGFQGDTDEVTAATVPDCATYSGVTKTANAKVRTRRVHSFKMGDLVIIQGVTGKDAHLLNKQHTIGSVASTGASGNDLFTFIPPLDLSDGDVEFDARFAVVGRASIGASCRAAGVGDRSSHGENFCMFSHDTRYSLPVSESTLLDHTRYAQQLPGQPGRFGIGNTGGGATFAVAAEEGGSVVNTRKEFQYAEDRTEQYMDNVLAFEYVVQSDNAYDQSETGLGSTSGQEHLSVDLDYAGKDALDLNGGTVKRACANIFQVKSIDCSGNATIEVYGKHRLLPGDIVQLEGIDAADAVSDATIASDIRHEMNRQHVVHALPLDAGTSLDRVDWASIWDASPPWGSDVSKFQIKLDTASTTASTKLCGDNGNEAQFKVTRTKSIARRKRSYLGDGSQCKFVDADLKLPTPGDKMKGSSGFVQSLSFNKDITVGRAYVTNVTTDAPPGIYGYNDGYGVRAGAAINFGTPDIVDVKVSFSEPVLASCGEDDDKWSAPEQYPGLRMRVCTSIKLVLATLDGATAGDANEDSTTGTFGDEKFPTSFLYQTDYDAPNVLNFRYVPRRGDSTAALQYVRQTSLEVGCAEMDGATCVSMSHVRRIADNKPAGLKLPPTSRDAGACAPSTNLAGEQLCPGATVGSPTADHRYSLAGQKTIVVNAVF</sequence>
<accession>C1EA86</accession>
<evidence type="ECO:0000256" key="1">
    <source>
        <dbReference type="SAM" id="MobiDB-lite"/>
    </source>
</evidence>
<dbReference type="KEGG" id="mis:MICPUN_59986"/>
<dbReference type="Proteomes" id="UP000002009">
    <property type="component" value="Chromosome 7"/>
</dbReference>
<proteinExistence type="predicted"/>
<feature type="chain" id="PRO_5002909032" evidence="2">
    <location>
        <begin position="27"/>
        <end position="1254"/>
    </location>
</feature>
<name>C1EA86_MICCC</name>
<dbReference type="OMA" id="YWQAARF"/>
<keyword evidence="4" id="KW-1185">Reference proteome</keyword>
<protein>
    <submittedName>
        <fullName evidence="3">Uncharacterized protein</fullName>
    </submittedName>
</protein>
<gene>
    <name evidence="3" type="ORF">MICPUN_59986</name>
</gene>
<keyword evidence="2" id="KW-0732">Signal</keyword>
<feature type="signal peptide" evidence="2">
    <location>
        <begin position="1"/>
        <end position="26"/>
    </location>
</feature>
<dbReference type="RefSeq" id="XP_002503556.1">
    <property type="nucleotide sequence ID" value="XM_002503510.1"/>
</dbReference>
<evidence type="ECO:0000313" key="3">
    <source>
        <dbReference type="EMBL" id="ACO64814.1"/>
    </source>
</evidence>
<feature type="compositionally biased region" description="Basic and acidic residues" evidence="1">
    <location>
        <begin position="101"/>
        <end position="117"/>
    </location>
</feature>
<dbReference type="GeneID" id="8245195"/>
<dbReference type="OrthoDB" id="10455435at2759"/>
<reference evidence="3 4" key="1">
    <citation type="journal article" date="2009" name="Science">
        <title>Green evolution and dynamic adaptations revealed by genomes of the marine picoeukaryotes Micromonas.</title>
        <authorList>
            <person name="Worden A.Z."/>
            <person name="Lee J.H."/>
            <person name="Mock T."/>
            <person name="Rouze P."/>
            <person name="Simmons M.P."/>
            <person name="Aerts A.L."/>
            <person name="Allen A.E."/>
            <person name="Cuvelier M.L."/>
            <person name="Derelle E."/>
            <person name="Everett M.V."/>
            <person name="Foulon E."/>
            <person name="Grimwood J."/>
            <person name="Gundlach H."/>
            <person name="Henrissat B."/>
            <person name="Napoli C."/>
            <person name="McDonald S.M."/>
            <person name="Parker M.S."/>
            <person name="Rombauts S."/>
            <person name="Salamov A."/>
            <person name="Von Dassow P."/>
            <person name="Badger J.H."/>
            <person name="Coutinho P.M."/>
            <person name="Demir E."/>
            <person name="Dubchak I."/>
            <person name="Gentemann C."/>
            <person name="Eikrem W."/>
            <person name="Gready J.E."/>
            <person name="John U."/>
            <person name="Lanier W."/>
            <person name="Lindquist E.A."/>
            <person name="Lucas S."/>
            <person name="Mayer K.F."/>
            <person name="Moreau H."/>
            <person name="Not F."/>
            <person name="Otillar R."/>
            <person name="Panaud O."/>
            <person name="Pangilinan J."/>
            <person name="Paulsen I."/>
            <person name="Piegu B."/>
            <person name="Poliakov A."/>
            <person name="Robbens S."/>
            <person name="Schmutz J."/>
            <person name="Toulza E."/>
            <person name="Wyss T."/>
            <person name="Zelensky A."/>
            <person name="Zhou K."/>
            <person name="Armbrust E.V."/>
            <person name="Bhattacharya D."/>
            <person name="Goodenough U.W."/>
            <person name="Van de Peer Y."/>
            <person name="Grigoriev I.V."/>
        </authorList>
    </citation>
    <scope>NUCLEOTIDE SEQUENCE [LARGE SCALE GENOMIC DNA]</scope>
    <source>
        <strain evidence="4">RCC299 / NOUM17</strain>
    </source>
</reference>